<dbReference type="InterPro" id="IPR008969">
    <property type="entry name" value="CarboxyPept-like_regulatory"/>
</dbReference>
<dbReference type="EMBL" id="QRVZ01000005">
    <property type="protein sequence ID" value="RGS84943.1"/>
    <property type="molecule type" value="Genomic_DNA"/>
</dbReference>
<feature type="domain" description="TonB-dependent receptor plug" evidence="13">
    <location>
        <begin position="129"/>
        <end position="234"/>
    </location>
</feature>
<dbReference type="AlphaFoldDB" id="A0A395VYR9"/>
<feature type="signal peptide" evidence="11">
    <location>
        <begin position="1"/>
        <end position="22"/>
    </location>
</feature>
<dbReference type="Gene3D" id="2.60.40.1120">
    <property type="entry name" value="Carboxypeptidase-like, regulatory domain"/>
    <property type="match status" value="1"/>
</dbReference>
<dbReference type="Pfam" id="PF07715">
    <property type="entry name" value="Plug"/>
    <property type="match status" value="1"/>
</dbReference>
<reference evidence="14 15" key="1">
    <citation type="submission" date="2018-08" db="EMBL/GenBank/DDBJ databases">
        <title>A genome reference for cultivated species of the human gut microbiota.</title>
        <authorList>
            <person name="Zou Y."/>
            <person name="Xue W."/>
            <person name="Luo G."/>
        </authorList>
    </citation>
    <scope>NUCLEOTIDE SEQUENCE [LARGE SCALE GENOMIC DNA]</scope>
    <source>
        <strain evidence="14 15">AF20-9LB</strain>
    </source>
</reference>
<feature type="domain" description="TonB-dependent receptor-like beta-barrel" evidence="12">
    <location>
        <begin position="293"/>
        <end position="625"/>
    </location>
</feature>
<dbReference type="PANTHER" id="PTHR30069">
    <property type="entry name" value="TONB-DEPENDENT OUTER MEMBRANE RECEPTOR"/>
    <property type="match status" value="1"/>
</dbReference>
<dbReference type="InterPro" id="IPR012910">
    <property type="entry name" value="Plug_dom"/>
</dbReference>
<dbReference type="SUPFAM" id="SSF56935">
    <property type="entry name" value="Porins"/>
    <property type="match status" value="1"/>
</dbReference>
<keyword evidence="3" id="KW-1134">Transmembrane beta strand</keyword>
<protein>
    <submittedName>
        <fullName evidence="14">TonB-dependent receptor</fullName>
    </submittedName>
</protein>
<evidence type="ECO:0000256" key="3">
    <source>
        <dbReference type="ARBA" id="ARBA00022452"/>
    </source>
</evidence>
<dbReference type="Gene3D" id="2.170.130.10">
    <property type="entry name" value="TonB-dependent receptor, plug domain"/>
    <property type="match status" value="1"/>
</dbReference>
<evidence type="ECO:0000259" key="12">
    <source>
        <dbReference type="Pfam" id="PF00593"/>
    </source>
</evidence>
<evidence type="ECO:0000256" key="9">
    <source>
        <dbReference type="ARBA" id="ARBA00023237"/>
    </source>
</evidence>
<comment type="subcellular location">
    <subcellularLocation>
        <location evidence="1">Cell outer membrane</location>
        <topology evidence="1">Multi-pass membrane protein</topology>
    </subcellularLocation>
</comment>
<dbReference type="Pfam" id="PF00593">
    <property type="entry name" value="TonB_dep_Rec_b-barrel"/>
    <property type="match status" value="1"/>
</dbReference>
<dbReference type="InterPro" id="IPR037066">
    <property type="entry name" value="Plug_dom_sf"/>
</dbReference>
<evidence type="ECO:0000256" key="1">
    <source>
        <dbReference type="ARBA" id="ARBA00004571"/>
    </source>
</evidence>
<dbReference type="RefSeq" id="WP_118418536.1">
    <property type="nucleotide sequence ID" value="NZ_JAQDLI010000003.1"/>
</dbReference>
<comment type="similarity">
    <text evidence="10">Belongs to the TonB-dependent receptor family.</text>
</comment>
<dbReference type="SUPFAM" id="SSF49464">
    <property type="entry name" value="Carboxypeptidase regulatory domain-like"/>
    <property type="match status" value="1"/>
</dbReference>
<dbReference type="PANTHER" id="PTHR30069:SF29">
    <property type="entry name" value="HEMOGLOBIN AND HEMOGLOBIN-HAPTOGLOBIN-BINDING PROTEIN 1-RELATED"/>
    <property type="match status" value="1"/>
</dbReference>
<evidence type="ECO:0000256" key="6">
    <source>
        <dbReference type="ARBA" id="ARBA00023077"/>
    </source>
</evidence>
<dbReference type="GO" id="GO:0015344">
    <property type="term" value="F:siderophore uptake transmembrane transporter activity"/>
    <property type="evidence" value="ECO:0007669"/>
    <property type="project" value="TreeGrafter"/>
</dbReference>
<comment type="caution">
    <text evidence="14">The sequence shown here is derived from an EMBL/GenBank/DDBJ whole genome shotgun (WGS) entry which is preliminary data.</text>
</comment>
<dbReference type="GO" id="GO:0009279">
    <property type="term" value="C:cell outer membrane"/>
    <property type="evidence" value="ECO:0007669"/>
    <property type="project" value="UniProtKB-SubCell"/>
</dbReference>
<keyword evidence="9" id="KW-0998">Cell outer membrane</keyword>
<gene>
    <name evidence="14" type="ORF">DWX70_07940</name>
</gene>
<dbReference type="InterPro" id="IPR039426">
    <property type="entry name" value="TonB-dep_rcpt-like"/>
</dbReference>
<sequence length="945" mass="106018">MKYCLFNIAFWGLLFFNLFEAAANSNIYTISGRVTEAKTNSPLPGASILIKGTYLWAVSNQKGEFTIQGVQEGKYNLEVSFLGYVPATIPVNVRSNINNLPIILKENTLALDDVVVTAQAPKNELNTTLTIGNHALEHLQVSNVSDISALLPGGKTKVPDLTANNIFSLRDGGSTAGNAAFGTAVEVDGVRIGNNGSFGNMSGVDTRNITVADIESVEVITGVPSAEYGDLNSGMVKIHTRKGKTPWNILLSINPRTEQVSFAKGLDLGNDKGVININGEWTKATQKLVSPYSSYTRRGFSAGYSNTFRNVLRFDIGVTGNIGGMNTKDDPDAYSGEYNKVRDNVFRTNTSLAWLLNKSWITNLKFDASIYYNDNNSHAHTFYSYASEQPAVHATEEGYFMANKLPYTYFADQIIDSKELDYAASLKYEWNRRFKTVNSNLKAGVQWKATGNVGEGEYYKDPSLAPNGYRPRPYTTYPYMHNVSLYAEESLSFPVGNTMLRLMAGVRWEHLFIKGTKYKNLNTLSPRFNARWQLNEYIAIRGGWGITEKLPSFYTLYPKQEYRDIQTFGFSYNKIESSYIYYSQPYTLLHNENLRWQRNQNAEIGLDVNIARTRISLVGYFNRTKLPYKYASTYTPFSYDVLQLPDGFTMPTNPQINIDNQTGMVYIRDNASSYWTPMDVKVTDQTFVKSTSPDNGMDVIRRGAEMIVDFPEITPIRTQFRVDAAYTYTKYIDNSLSYYYQNGWSHTSLANRSYQYVGIYANGDNLSTTANGKRTHSLDANITAITRIPKARLIISCRLEASLVKRSQNISEYQGKEYAFNVSESSNTQTGGSIYDGNSYTAIWPVAYLDLNNEMHPFTSAEAANPAFSYLIRKSGNAYTFAADGYDPYFSANINITKEIGDYVSLSLNAINFTNSRPYVKSHATGVSALFTPDFYYGLTCRIKF</sequence>
<dbReference type="InterPro" id="IPR036942">
    <property type="entry name" value="Beta-barrel_TonB_sf"/>
</dbReference>
<dbReference type="Gene3D" id="2.40.170.20">
    <property type="entry name" value="TonB-dependent receptor, beta-barrel domain"/>
    <property type="match status" value="1"/>
</dbReference>
<dbReference type="Proteomes" id="UP000266492">
    <property type="component" value="Unassembled WGS sequence"/>
</dbReference>
<evidence type="ECO:0000256" key="10">
    <source>
        <dbReference type="RuleBase" id="RU003357"/>
    </source>
</evidence>
<dbReference type="InterPro" id="IPR000531">
    <property type="entry name" value="Beta-barrel_TonB"/>
</dbReference>
<keyword evidence="5 11" id="KW-0732">Signal</keyword>
<evidence type="ECO:0000256" key="2">
    <source>
        <dbReference type="ARBA" id="ARBA00022448"/>
    </source>
</evidence>
<evidence type="ECO:0000256" key="5">
    <source>
        <dbReference type="ARBA" id="ARBA00022729"/>
    </source>
</evidence>
<keyword evidence="6 10" id="KW-0798">TonB box</keyword>
<keyword evidence="2" id="KW-0813">Transport</keyword>
<organism evidence="14 15">
    <name type="scientific">Bacteroides ovatus</name>
    <dbReference type="NCBI Taxonomy" id="28116"/>
    <lineage>
        <taxon>Bacteria</taxon>
        <taxon>Pseudomonadati</taxon>
        <taxon>Bacteroidota</taxon>
        <taxon>Bacteroidia</taxon>
        <taxon>Bacteroidales</taxon>
        <taxon>Bacteroidaceae</taxon>
        <taxon>Bacteroides</taxon>
    </lineage>
</organism>
<dbReference type="Pfam" id="PF13715">
    <property type="entry name" value="CarbopepD_reg_2"/>
    <property type="match status" value="1"/>
</dbReference>
<evidence type="ECO:0000256" key="11">
    <source>
        <dbReference type="SAM" id="SignalP"/>
    </source>
</evidence>
<evidence type="ECO:0000313" key="14">
    <source>
        <dbReference type="EMBL" id="RGS84943.1"/>
    </source>
</evidence>
<proteinExistence type="inferred from homology"/>
<keyword evidence="7 10" id="KW-0472">Membrane</keyword>
<evidence type="ECO:0000313" key="15">
    <source>
        <dbReference type="Proteomes" id="UP000266492"/>
    </source>
</evidence>
<keyword evidence="4" id="KW-0812">Transmembrane</keyword>
<keyword evidence="8 14" id="KW-0675">Receptor</keyword>
<accession>A0A395VYR9</accession>
<dbReference type="GO" id="GO:0044718">
    <property type="term" value="P:siderophore transmembrane transport"/>
    <property type="evidence" value="ECO:0007669"/>
    <property type="project" value="TreeGrafter"/>
</dbReference>
<name>A0A395VYR9_BACOV</name>
<evidence type="ECO:0000259" key="13">
    <source>
        <dbReference type="Pfam" id="PF07715"/>
    </source>
</evidence>
<evidence type="ECO:0000256" key="7">
    <source>
        <dbReference type="ARBA" id="ARBA00023136"/>
    </source>
</evidence>
<evidence type="ECO:0000256" key="4">
    <source>
        <dbReference type="ARBA" id="ARBA00022692"/>
    </source>
</evidence>
<evidence type="ECO:0000256" key="8">
    <source>
        <dbReference type="ARBA" id="ARBA00023170"/>
    </source>
</evidence>
<feature type="chain" id="PRO_5017371361" evidence="11">
    <location>
        <begin position="23"/>
        <end position="945"/>
    </location>
</feature>